<reference evidence="1" key="1">
    <citation type="journal article" date="2014" name="Int. J. Syst. Evol. Microbiol.">
        <title>Complete genome sequence of Corynebacterium casei LMG S-19264T (=DSM 44701T), isolated from a smear-ripened cheese.</title>
        <authorList>
            <consortium name="US DOE Joint Genome Institute (JGI-PGF)"/>
            <person name="Walter F."/>
            <person name="Albersmeier A."/>
            <person name="Kalinowski J."/>
            <person name="Ruckert C."/>
        </authorList>
    </citation>
    <scope>NUCLEOTIDE SEQUENCE</scope>
    <source>
        <strain evidence="1">JCM 4714</strain>
    </source>
</reference>
<evidence type="ECO:0008006" key="3">
    <source>
        <dbReference type="Google" id="ProtNLM"/>
    </source>
</evidence>
<keyword evidence="2" id="KW-1185">Reference proteome</keyword>
<accession>A0A918YMG6</accession>
<dbReference type="AlphaFoldDB" id="A0A918YMG6"/>
<sequence>MEEGGLTAGKSIAAACDGWIVFEDEAGQSLTPPRARTWGRRGCTRVVHVRGRGSGRVSIAGMTCYKPGERSRLIYSVREYT</sequence>
<dbReference type="EMBL" id="BMVG01000020">
    <property type="protein sequence ID" value="GHE09688.1"/>
    <property type="molecule type" value="Genomic_DNA"/>
</dbReference>
<proteinExistence type="predicted"/>
<dbReference type="RefSeq" id="WP_308433435.1">
    <property type="nucleotide sequence ID" value="NZ_BMVG01000020.1"/>
</dbReference>
<comment type="caution">
    <text evidence="1">The sequence shown here is derived from an EMBL/GenBank/DDBJ whole genome shotgun (WGS) entry which is preliminary data.</text>
</comment>
<protein>
    <recommendedName>
        <fullName evidence="3">Transposase</fullName>
    </recommendedName>
</protein>
<organism evidence="1 2">
    <name type="scientific">Streptomyces alanosinicus</name>
    <dbReference type="NCBI Taxonomy" id="68171"/>
    <lineage>
        <taxon>Bacteria</taxon>
        <taxon>Bacillati</taxon>
        <taxon>Actinomycetota</taxon>
        <taxon>Actinomycetes</taxon>
        <taxon>Kitasatosporales</taxon>
        <taxon>Streptomycetaceae</taxon>
        <taxon>Streptomyces</taxon>
    </lineage>
</organism>
<gene>
    <name evidence="1" type="ORF">GCM10010339_62920</name>
</gene>
<evidence type="ECO:0000313" key="1">
    <source>
        <dbReference type="EMBL" id="GHE09688.1"/>
    </source>
</evidence>
<dbReference type="Proteomes" id="UP000655443">
    <property type="component" value="Unassembled WGS sequence"/>
</dbReference>
<name>A0A918YMG6_9ACTN</name>
<reference evidence="1" key="2">
    <citation type="submission" date="2020-09" db="EMBL/GenBank/DDBJ databases">
        <authorList>
            <person name="Sun Q."/>
            <person name="Ohkuma M."/>
        </authorList>
    </citation>
    <scope>NUCLEOTIDE SEQUENCE</scope>
    <source>
        <strain evidence="1">JCM 4714</strain>
    </source>
</reference>
<evidence type="ECO:0000313" key="2">
    <source>
        <dbReference type="Proteomes" id="UP000655443"/>
    </source>
</evidence>